<dbReference type="PANTHER" id="PTHR45698:SF1">
    <property type="entry name" value="TRACE AMINE-ASSOCIATED RECEPTOR 13C-LIKE"/>
    <property type="match status" value="1"/>
</dbReference>
<dbReference type="OrthoDB" id="10042731at2759"/>
<evidence type="ECO:0000256" key="2">
    <source>
        <dbReference type="ARBA" id="ARBA00022692"/>
    </source>
</evidence>
<evidence type="ECO:0000256" key="5">
    <source>
        <dbReference type="SAM" id="Phobius"/>
    </source>
</evidence>
<evidence type="ECO:0000313" key="7">
    <source>
        <dbReference type="Proteomes" id="UP000515163"/>
    </source>
</evidence>
<dbReference type="GO" id="GO:0016020">
    <property type="term" value="C:membrane"/>
    <property type="evidence" value="ECO:0007669"/>
    <property type="project" value="UniProtKB-SubCell"/>
</dbReference>
<dbReference type="SUPFAM" id="SSF81321">
    <property type="entry name" value="Family A G protein-coupled receptor-like"/>
    <property type="match status" value="1"/>
</dbReference>
<sequence length="329" mass="37382">MSGMYASNSALHGQLAVTTTISILFLADLIGNTFVILIILTNKSMKSPMNYLLVNLAVSDIMVGTFFSLQYIFGDKFNLPDLLAGTMMCKLFTGGNFAWVGAVGSSVSLVAACFERYFAVVHPFSMKLKLTFEKVKKIVMFTWIFALVMNIPSFITTDYDLELGRCEEIWPAEHTWLAKAYSTVWTLLEGITPTTIMFVLYTRVIYDLWFKQNQVQGAQRAILKSRKRVTKMLVIISVIYAVCWLPDCIMYTLHHYGIHYSYVNSLCTMLLIMFNSAINPFIYSLQSEKFRRHLKALVSCKKLRQNQIRGTDFSASRTRAAALSENTKL</sequence>
<evidence type="ECO:0000256" key="4">
    <source>
        <dbReference type="ARBA" id="ARBA00023136"/>
    </source>
</evidence>
<dbReference type="PRINTS" id="PR00237">
    <property type="entry name" value="GPCRRHODOPSN"/>
</dbReference>
<dbReference type="SMART" id="SM01381">
    <property type="entry name" value="7TM_GPCR_Srsx"/>
    <property type="match status" value="1"/>
</dbReference>
<comment type="subcellular location">
    <subcellularLocation>
        <location evidence="1">Membrane</location>
    </subcellularLocation>
</comment>
<evidence type="ECO:0000256" key="3">
    <source>
        <dbReference type="ARBA" id="ARBA00022989"/>
    </source>
</evidence>
<dbReference type="FunFam" id="1.20.1070.10:FF:000368">
    <property type="entry name" value="Predicted protein"/>
    <property type="match status" value="1"/>
</dbReference>
<feature type="transmembrane region" description="Helical" evidence="5">
    <location>
        <begin position="231"/>
        <end position="253"/>
    </location>
</feature>
<name>A0A6P8INZ9_ACTTE</name>
<proteinExistence type="predicted"/>
<dbReference type="CDD" id="cd00637">
    <property type="entry name" value="7tm_classA_rhodopsin-like"/>
    <property type="match status" value="1"/>
</dbReference>
<dbReference type="AlphaFoldDB" id="A0A6P8INZ9"/>
<keyword evidence="3 5" id="KW-1133">Transmembrane helix</keyword>
<dbReference type="InParanoid" id="A0A6P8INZ9"/>
<dbReference type="InterPro" id="IPR017452">
    <property type="entry name" value="GPCR_Rhodpsn_7TM"/>
</dbReference>
<dbReference type="Pfam" id="PF00001">
    <property type="entry name" value="7tm_1"/>
    <property type="match status" value="1"/>
</dbReference>
<dbReference type="GO" id="GO:0004930">
    <property type="term" value="F:G protein-coupled receptor activity"/>
    <property type="evidence" value="ECO:0007669"/>
    <property type="project" value="InterPro"/>
</dbReference>
<evidence type="ECO:0000256" key="1">
    <source>
        <dbReference type="ARBA" id="ARBA00004370"/>
    </source>
</evidence>
<feature type="transmembrane region" description="Helical" evidence="5">
    <location>
        <begin position="20"/>
        <end position="40"/>
    </location>
</feature>
<protein>
    <submittedName>
        <fullName evidence="8">Trissin receptor-like</fullName>
    </submittedName>
</protein>
<dbReference type="RefSeq" id="XP_031568756.1">
    <property type="nucleotide sequence ID" value="XM_031712896.1"/>
</dbReference>
<dbReference type="KEGG" id="aten:116303368"/>
<dbReference type="Gene3D" id="1.20.1070.10">
    <property type="entry name" value="Rhodopsin 7-helix transmembrane proteins"/>
    <property type="match status" value="1"/>
</dbReference>
<keyword evidence="4 5" id="KW-0472">Membrane</keyword>
<feature type="domain" description="G-protein coupled receptors family 1 profile" evidence="6">
    <location>
        <begin position="31"/>
        <end position="283"/>
    </location>
</feature>
<dbReference type="GeneID" id="116303368"/>
<keyword evidence="7" id="KW-1185">Reference proteome</keyword>
<feature type="transmembrane region" description="Helical" evidence="5">
    <location>
        <begin position="52"/>
        <end position="73"/>
    </location>
</feature>
<keyword evidence="2 5" id="KW-0812">Transmembrane</keyword>
<evidence type="ECO:0000313" key="8">
    <source>
        <dbReference type="RefSeq" id="XP_031568756.1"/>
    </source>
</evidence>
<dbReference type="Proteomes" id="UP000515163">
    <property type="component" value="Unplaced"/>
</dbReference>
<dbReference type="InterPro" id="IPR000276">
    <property type="entry name" value="GPCR_Rhodpsn"/>
</dbReference>
<accession>A0A6P8INZ9</accession>
<feature type="transmembrane region" description="Helical" evidence="5">
    <location>
        <begin position="191"/>
        <end position="210"/>
    </location>
</feature>
<organism evidence="7 8">
    <name type="scientific">Actinia tenebrosa</name>
    <name type="common">Australian red waratah sea anemone</name>
    <dbReference type="NCBI Taxonomy" id="6105"/>
    <lineage>
        <taxon>Eukaryota</taxon>
        <taxon>Metazoa</taxon>
        <taxon>Cnidaria</taxon>
        <taxon>Anthozoa</taxon>
        <taxon>Hexacorallia</taxon>
        <taxon>Actiniaria</taxon>
        <taxon>Actiniidae</taxon>
        <taxon>Actinia</taxon>
    </lineage>
</organism>
<dbReference type="FunCoup" id="A0A6P8INZ9">
    <property type="interactions" value="1181"/>
</dbReference>
<gene>
    <name evidence="8" type="primary">LOC116303368</name>
</gene>
<dbReference type="PANTHER" id="PTHR45698">
    <property type="entry name" value="TRACE AMINE-ASSOCIATED RECEPTOR 19N-RELATED"/>
    <property type="match status" value="1"/>
</dbReference>
<reference evidence="8" key="1">
    <citation type="submission" date="2025-08" db="UniProtKB">
        <authorList>
            <consortium name="RefSeq"/>
        </authorList>
    </citation>
    <scope>IDENTIFICATION</scope>
    <source>
        <tissue evidence="8">Tentacle</tissue>
    </source>
</reference>
<dbReference type="PROSITE" id="PS50262">
    <property type="entry name" value="G_PROTEIN_RECEP_F1_2"/>
    <property type="match status" value="1"/>
</dbReference>
<feature type="transmembrane region" description="Helical" evidence="5">
    <location>
        <begin position="138"/>
        <end position="155"/>
    </location>
</feature>
<feature type="transmembrane region" description="Helical" evidence="5">
    <location>
        <begin position="97"/>
        <end position="118"/>
    </location>
</feature>
<feature type="transmembrane region" description="Helical" evidence="5">
    <location>
        <begin position="259"/>
        <end position="285"/>
    </location>
</feature>
<evidence type="ECO:0000259" key="6">
    <source>
        <dbReference type="PROSITE" id="PS50262"/>
    </source>
</evidence>